<organism evidence="9 10">
    <name type="scientific">Candidatus Uhrbacteria bacterium GW2011_GWF2_44_350</name>
    <dbReference type="NCBI Taxonomy" id="1619000"/>
    <lineage>
        <taxon>Bacteria</taxon>
        <taxon>Candidatus Uhriibacteriota</taxon>
    </lineage>
</organism>
<evidence type="ECO:0000256" key="7">
    <source>
        <dbReference type="HAMAP-Rule" id="MF_01310"/>
    </source>
</evidence>
<dbReference type="NCBIfam" id="TIGR03632">
    <property type="entry name" value="uS11_bact"/>
    <property type="match status" value="1"/>
</dbReference>
<keyword evidence="4 7" id="KW-0689">Ribosomal protein</keyword>
<dbReference type="Gene3D" id="3.30.420.80">
    <property type="entry name" value="Ribosomal protein S11"/>
    <property type="match status" value="1"/>
</dbReference>
<dbReference type="InterPro" id="IPR036967">
    <property type="entry name" value="Ribosomal_uS11_sf"/>
</dbReference>
<dbReference type="PATRIC" id="fig|1619000.3.peg.173"/>
<name>A0A0G1JK77_9BACT</name>
<sequence length="147" mass="15691">MADEVKKESATPVETKVKKPLIKKGAKKKTIQQVSHGRAYVHATFNNTIITLTDANGNTLAWASSGHCGFKGPKKATPYAAGVVVKAVVEKVAPYGLQEVNVFLQGVGSGRDAAVRAFNANGLTVLSIKDMTPLPHNGCRLPRARRI</sequence>
<dbReference type="GO" id="GO:0006412">
    <property type="term" value="P:translation"/>
    <property type="evidence" value="ECO:0007669"/>
    <property type="project" value="UniProtKB-UniRule"/>
</dbReference>
<protein>
    <recommendedName>
        <fullName evidence="6 7">Small ribosomal subunit protein uS11</fullName>
    </recommendedName>
</protein>
<dbReference type="InterPro" id="IPR018102">
    <property type="entry name" value="Ribosomal_uS11_CS"/>
</dbReference>
<dbReference type="InterPro" id="IPR019981">
    <property type="entry name" value="Ribosomal_uS11_bac-type"/>
</dbReference>
<dbReference type="InterPro" id="IPR001971">
    <property type="entry name" value="Ribosomal_uS11"/>
</dbReference>
<reference evidence="9 10" key="1">
    <citation type="journal article" date="2015" name="Nature">
        <title>rRNA introns, odd ribosomes, and small enigmatic genomes across a large radiation of phyla.</title>
        <authorList>
            <person name="Brown C.T."/>
            <person name="Hug L.A."/>
            <person name="Thomas B.C."/>
            <person name="Sharon I."/>
            <person name="Castelle C.J."/>
            <person name="Singh A."/>
            <person name="Wilkins M.J."/>
            <person name="Williams K.H."/>
            <person name="Banfield J.F."/>
        </authorList>
    </citation>
    <scope>NUCLEOTIDE SEQUENCE [LARGE SCALE GENOMIC DNA]</scope>
</reference>
<dbReference type="GO" id="GO:1990904">
    <property type="term" value="C:ribonucleoprotein complex"/>
    <property type="evidence" value="ECO:0007669"/>
    <property type="project" value="UniProtKB-KW"/>
</dbReference>
<keyword evidence="5 7" id="KW-0687">Ribonucleoprotein</keyword>
<keyword evidence="3 7" id="KW-0694">RNA-binding</keyword>
<dbReference type="SUPFAM" id="SSF53137">
    <property type="entry name" value="Translational machinery components"/>
    <property type="match status" value="1"/>
</dbReference>
<evidence type="ECO:0000313" key="10">
    <source>
        <dbReference type="Proteomes" id="UP000034154"/>
    </source>
</evidence>
<dbReference type="PIRSF" id="PIRSF002131">
    <property type="entry name" value="Ribosomal_S11"/>
    <property type="match status" value="1"/>
</dbReference>
<comment type="function">
    <text evidence="7">Located on the platform of the 30S subunit, it bridges several disparate RNA helices of the 16S rRNA. Forms part of the Shine-Dalgarno cleft in the 70S ribosome.</text>
</comment>
<keyword evidence="2 7" id="KW-0699">rRNA-binding</keyword>
<proteinExistence type="inferred from homology"/>
<dbReference type="Proteomes" id="UP000034154">
    <property type="component" value="Unassembled WGS sequence"/>
</dbReference>
<evidence type="ECO:0000256" key="2">
    <source>
        <dbReference type="ARBA" id="ARBA00022730"/>
    </source>
</evidence>
<dbReference type="PANTHER" id="PTHR11759">
    <property type="entry name" value="40S RIBOSOMAL PROTEIN S14/30S RIBOSOMAL PROTEIN S11"/>
    <property type="match status" value="1"/>
</dbReference>
<evidence type="ECO:0000256" key="8">
    <source>
        <dbReference type="RuleBase" id="RU003629"/>
    </source>
</evidence>
<evidence type="ECO:0000256" key="1">
    <source>
        <dbReference type="ARBA" id="ARBA00006194"/>
    </source>
</evidence>
<dbReference type="NCBIfam" id="NF003698">
    <property type="entry name" value="PRK05309.1"/>
    <property type="match status" value="1"/>
</dbReference>
<evidence type="ECO:0000256" key="4">
    <source>
        <dbReference type="ARBA" id="ARBA00022980"/>
    </source>
</evidence>
<dbReference type="FunFam" id="3.30.420.80:FF:000010">
    <property type="entry name" value="30S ribosomal protein S11"/>
    <property type="match status" value="1"/>
</dbReference>
<dbReference type="PROSITE" id="PS00054">
    <property type="entry name" value="RIBOSOMAL_S11"/>
    <property type="match status" value="1"/>
</dbReference>
<evidence type="ECO:0000256" key="6">
    <source>
        <dbReference type="ARBA" id="ARBA00035160"/>
    </source>
</evidence>
<evidence type="ECO:0000256" key="5">
    <source>
        <dbReference type="ARBA" id="ARBA00023274"/>
    </source>
</evidence>
<gene>
    <name evidence="7" type="primary">rpsK</name>
    <name evidence="9" type="ORF">UW63_C0008G0009</name>
</gene>
<evidence type="ECO:0000313" key="9">
    <source>
        <dbReference type="EMBL" id="KKT71783.1"/>
    </source>
</evidence>
<comment type="subunit">
    <text evidence="7">Part of the 30S ribosomal subunit. Interacts with proteins S7 and S18. Binds to IF-3.</text>
</comment>
<dbReference type="GO" id="GO:0005840">
    <property type="term" value="C:ribosome"/>
    <property type="evidence" value="ECO:0007669"/>
    <property type="project" value="UniProtKB-KW"/>
</dbReference>
<comment type="caution">
    <text evidence="9">The sequence shown here is derived from an EMBL/GenBank/DDBJ whole genome shotgun (WGS) entry which is preliminary data.</text>
</comment>
<dbReference type="EMBL" id="LCJB01000008">
    <property type="protein sequence ID" value="KKT71783.1"/>
    <property type="molecule type" value="Genomic_DNA"/>
</dbReference>
<dbReference type="AlphaFoldDB" id="A0A0G1JK77"/>
<dbReference type="HAMAP" id="MF_01310">
    <property type="entry name" value="Ribosomal_uS11"/>
    <property type="match status" value="1"/>
</dbReference>
<dbReference type="Pfam" id="PF00411">
    <property type="entry name" value="Ribosomal_S11"/>
    <property type="match status" value="1"/>
</dbReference>
<dbReference type="GO" id="GO:0019843">
    <property type="term" value="F:rRNA binding"/>
    <property type="evidence" value="ECO:0007669"/>
    <property type="project" value="UniProtKB-UniRule"/>
</dbReference>
<dbReference type="GO" id="GO:0003735">
    <property type="term" value="F:structural constituent of ribosome"/>
    <property type="evidence" value="ECO:0007669"/>
    <property type="project" value="InterPro"/>
</dbReference>
<accession>A0A0G1JK77</accession>
<comment type="similarity">
    <text evidence="1 7 8">Belongs to the universal ribosomal protein uS11 family.</text>
</comment>
<evidence type="ECO:0000256" key="3">
    <source>
        <dbReference type="ARBA" id="ARBA00022884"/>
    </source>
</evidence>